<dbReference type="AlphaFoldDB" id="A0A1A8C9D7"/>
<sequence length="349" mass="39723">MDDFFDTTADEYILELDDYNFTTNETNQLFPEIQPIQIATLVFYSLVVLLGVPGNALVVWVTGFCMSRSVTSLWFLNLALADLLCCLSVPLLMVPLAFDDHWHFGPLACTLVKGLFYFVMYCSILQLVVISLDRLVMVKKPIWCQNNRQPMHAVLGCVAVWYLSLLVSIPQFVYAREIEAGKQKRECVMVYSRNNVWAIASFRFIIGFILPFLVILICHLLVYSRTQSGLSRGRNQSKRTVKVIAAVVLTFFLCWLPLHILDFLYIATPSISPWKPTLYITQALAQCLAYFNSCLNPLIYVCMGRNFKHSMNRSLRNILHFATEDPSFKGTIAQSDTKSTSSGKEMTKI</sequence>
<evidence type="ECO:0000256" key="7">
    <source>
        <dbReference type="ARBA" id="ARBA00023040"/>
    </source>
</evidence>
<dbReference type="SUPFAM" id="SSF81321">
    <property type="entry name" value="Family A G protein-coupled receptor-like"/>
    <property type="match status" value="1"/>
</dbReference>
<evidence type="ECO:0000256" key="3">
    <source>
        <dbReference type="ARBA" id="ARBA00022500"/>
    </source>
</evidence>
<feature type="transmembrane region" description="Helical" evidence="13">
    <location>
        <begin position="114"/>
        <end position="132"/>
    </location>
</feature>
<keyword evidence="11" id="KW-0807">Transducer</keyword>
<feature type="transmembrane region" description="Helical" evidence="13">
    <location>
        <begin position="73"/>
        <end position="94"/>
    </location>
</feature>
<evidence type="ECO:0000256" key="2">
    <source>
        <dbReference type="ARBA" id="ARBA00022475"/>
    </source>
</evidence>
<accession>A0A1A8C9D7</accession>
<dbReference type="GO" id="GO:0007204">
    <property type="term" value="P:positive regulation of cytosolic calcium ion concentration"/>
    <property type="evidence" value="ECO:0007669"/>
    <property type="project" value="TreeGrafter"/>
</dbReference>
<evidence type="ECO:0000256" key="10">
    <source>
        <dbReference type="ARBA" id="ARBA00023170"/>
    </source>
</evidence>
<keyword evidence="2" id="KW-1003">Cell membrane</keyword>
<feature type="transmembrane region" description="Helical" evidence="13">
    <location>
        <begin position="279"/>
        <end position="303"/>
    </location>
</feature>
<evidence type="ECO:0000256" key="13">
    <source>
        <dbReference type="SAM" id="Phobius"/>
    </source>
</evidence>
<evidence type="ECO:0000259" key="14">
    <source>
        <dbReference type="PROSITE" id="PS50262"/>
    </source>
</evidence>
<dbReference type="GO" id="GO:0006935">
    <property type="term" value="P:chemotaxis"/>
    <property type="evidence" value="ECO:0007669"/>
    <property type="project" value="UniProtKB-KW"/>
</dbReference>
<feature type="domain" description="G-protein coupled receptors family 1 profile" evidence="14">
    <location>
        <begin position="54"/>
        <end position="300"/>
    </location>
</feature>
<evidence type="ECO:0000256" key="12">
    <source>
        <dbReference type="ARBA" id="ARBA00025736"/>
    </source>
</evidence>
<dbReference type="PROSITE" id="PS50262">
    <property type="entry name" value="G_PROTEIN_RECEP_F1_2"/>
    <property type="match status" value="1"/>
</dbReference>
<evidence type="ECO:0000256" key="1">
    <source>
        <dbReference type="ARBA" id="ARBA00004651"/>
    </source>
</evidence>
<keyword evidence="9" id="KW-1015">Disulfide bond</keyword>
<dbReference type="FunFam" id="1.20.1070.10:FF:000034">
    <property type="entry name" value="G-protein coupled receptor 1"/>
    <property type="match status" value="1"/>
</dbReference>
<evidence type="ECO:0000313" key="15">
    <source>
        <dbReference type="EMBL" id="SBP75703.1"/>
    </source>
</evidence>
<evidence type="ECO:0000256" key="6">
    <source>
        <dbReference type="ARBA" id="ARBA00022989"/>
    </source>
</evidence>
<dbReference type="InterPro" id="IPR000276">
    <property type="entry name" value="GPCR_Rhodpsn"/>
</dbReference>
<dbReference type="GO" id="GO:0005886">
    <property type="term" value="C:plasma membrane"/>
    <property type="evidence" value="ECO:0007669"/>
    <property type="project" value="UniProtKB-SubCell"/>
</dbReference>
<evidence type="ECO:0000256" key="8">
    <source>
        <dbReference type="ARBA" id="ARBA00023136"/>
    </source>
</evidence>
<organism evidence="15">
    <name type="scientific">Nothobranchius kadleci</name>
    <name type="common">African annual killifish</name>
    <dbReference type="NCBI Taxonomy" id="1051664"/>
    <lineage>
        <taxon>Eukaryota</taxon>
        <taxon>Metazoa</taxon>
        <taxon>Chordata</taxon>
        <taxon>Craniata</taxon>
        <taxon>Vertebrata</taxon>
        <taxon>Euteleostomi</taxon>
        <taxon>Actinopterygii</taxon>
        <taxon>Neopterygii</taxon>
        <taxon>Teleostei</taxon>
        <taxon>Neoteleostei</taxon>
        <taxon>Acanthomorphata</taxon>
        <taxon>Ovalentaria</taxon>
        <taxon>Atherinomorphae</taxon>
        <taxon>Cyprinodontiformes</taxon>
        <taxon>Nothobranchiidae</taxon>
        <taxon>Nothobranchius</taxon>
    </lineage>
</organism>
<feature type="transmembrane region" description="Helical" evidence="13">
    <location>
        <begin position="36"/>
        <end position="61"/>
    </location>
</feature>
<keyword evidence="4" id="KW-0597">Phosphoprotein</keyword>
<keyword evidence="8 13" id="KW-0472">Membrane</keyword>
<dbReference type="PANTHER" id="PTHR24225:SF56">
    <property type="entry name" value="C5A ANAPHYLATOXIN CHEMOTACTIC RECEPTOR 1"/>
    <property type="match status" value="1"/>
</dbReference>
<keyword evidence="10 15" id="KW-0675">Receptor</keyword>
<keyword evidence="6 13" id="KW-1133">Transmembrane helix</keyword>
<evidence type="ECO:0000256" key="5">
    <source>
        <dbReference type="ARBA" id="ARBA00022692"/>
    </source>
</evidence>
<dbReference type="GO" id="GO:0004878">
    <property type="term" value="F:complement component C5a receptor activity"/>
    <property type="evidence" value="ECO:0007669"/>
    <property type="project" value="TreeGrafter"/>
</dbReference>
<comment type="similarity">
    <text evidence="12">Belongs to the chemokine-like receptor (CMKLR) family.</text>
</comment>
<dbReference type="PRINTS" id="PR01104">
    <property type="entry name" value="ANPHYLATOXNR"/>
</dbReference>
<dbReference type="PRINTS" id="PR00237">
    <property type="entry name" value="GPCRRHODOPSN"/>
</dbReference>
<dbReference type="GO" id="GO:0004930">
    <property type="term" value="F:G protein-coupled receptor activity"/>
    <property type="evidence" value="ECO:0007669"/>
    <property type="project" value="UniProtKB-KW"/>
</dbReference>
<name>A0A1A8C9D7_NOTKA</name>
<dbReference type="Gene3D" id="1.20.1070.10">
    <property type="entry name" value="Rhodopsin 7-helix transmembrane proteins"/>
    <property type="match status" value="1"/>
</dbReference>
<keyword evidence="5 13" id="KW-0812">Transmembrane</keyword>
<evidence type="ECO:0000256" key="4">
    <source>
        <dbReference type="ARBA" id="ARBA00022553"/>
    </source>
</evidence>
<reference evidence="15" key="1">
    <citation type="submission" date="2016-05" db="EMBL/GenBank/DDBJ databases">
        <authorList>
            <person name="Lavstsen T."/>
            <person name="Jespersen J.S."/>
        </authorList>
    </citation>
    <scope>NUCLEOTIDE SEQUENCE</scope>
    <source>
        <tissue evidence="15">Brain</tissue>
    </source>
</reference>
<feature type="transmembrane region" description="Helical" evidence="13">
    <location>
        <begin position="195"/>
        <end position="222"/>
    </location>
</feature>
<dbReference type="InterPro" id="IPR000826">
    <property type="entry name" value="Formyl_rcpt-rel"/>
</dbReference>
<keyword evidence="3" id="KW-0145">Chemotaxis</keyword>
<feature type="transmembrane region" description="Helical" evidence="13">
    <location>
        <begin position="243"/>
        <end position="267"/>
    </location>
</feature>
<dbReference type="Pfam" id="PF00001">
    <property type="entry name" value="7tm_1"/>
    <property type="match status" value="1"/>
</dbReference>
<keyword evidence="7" id="KW-0297">G-protein coupled receptor</keyword>
<protein>
    <submittedName>
        <fullName evidence="15">C5a anaphylatoxin chemotactic receptor</fullName>
    </submittedName>
</protein>
<dbReference type="InterPro" id="IPR002234">
    <property type="entry name" value="Anphylx_rcpt_C3a/C5a1-2"/>
</dbReference>
<dbReference type="PRINTS" id="PR00426">
    <property type="entry name" value="C5ANPHYLTXNR"/>
</dbReference>
<feature type="transmembrane region" description="Helical" evidence="13">
    <location>
        <begin position="153"/>
        <end position="175"/>
    </location>
</feature>
<dbReference type="InterPro" id="IPR017452">
    <property type="entry name" value="GPCR_Rhodpsn_7TM"/>
</dbReference>
<dbReference type="GO" id="GO:0006954">
    <property type="term" value="P:inflammatory response"/>
    <property type="evidence" value="ECO:0007669"/>
    <property type="project" value="TreeGrafter"/>
</dbReference>
<reference evidence="15" key="2">
    <citation type="submission" date="2016-06" db="EMBL/GenBank/DDBJ databases">
        <title>The genome of a short-lived fish provides insights into sex chromosome evolution and the genetic control of aging.</title>
        <authorList>
            <person name="Reichwald K."/>
            <person name="Felder M."/>
            <person name="Petzold A."/>
            <person name="Koch P."/>
            <person name="Groth M."/>
            <person name="Platzer M."/>
        </authorList>
    </citation>
    <scope>NUCLEOTIDE SEQUENCE</scope>
    <source>
        <tissue evidence="15">Brain</tissue>
    </source>
</reference>
<dbReference type="PANTHER" id="PTHR24225">
    <property type="entry name" value="CHEMOTACTIC RECEPTOR"/>
    <property type="match status" value="1"/>
</dbReference>
<gene>
    <name evidence="15" type="primary">C5AR1</name>
</gene>
<proteinExistence type="inferred from homology"/>
<evidence type="ECO:0000256" key="11">
    <source>
        <dbReference type="ARBA" id="ARBA00023224"/>
    </source>
</evidence>
<dbReference type="GO" id="GO:0007200">
    <property type="term" value="P:phospholipase C-activating G protein-coupled receptor signaling pathway"/>
    <property type="evidence" value="ECO:0007669"/>
    <property type="project" value="TreeGrafter"/>
</dbReference>
<evidence type="ECO:0000256" key="9">
    <source>
        <dbReference type="ARBA" id="ARBA00023157"/>
    </source>
</evidence>
<dbReference type="EMBL" id="HADZ01011762">
    <property type="protein sequence ID" value="SBP75703.1"/>
    <property type="molecule type" value="Transcribed_RNA"/>
</dbReference>
<comment type="subcellular location">
    <subcellularLocation>
        <location evidence="1">Cell membrane</location>
        <topology evidence="1">Multi-pass membrane protein</topology>
    </subcellularLocation>
</comment>